<sequence>MSLHIFSDKNVTDDKSTENCDFLFSPLEVTGRLPVLRLSQKENVPPKSTAKAVKVTFQTPLRDPQTHRILSPSMSSKLEVFLALGDTPGLENSHQVWTQKENQQFTQETETRTTNGILQKPAVEGANLPPGFVRPASEDRLPSGPACAGLGPSSFPQMPESVENQVASSGQVSSSPEQAWEEHVHSHSSEESVASTPKILEHPPGMASQDTDRAEDPCSLPGENPDAVPASRVGAAPAPGTPPGGAHAGEPHTDLPGEGPGGPEATAPAGPVEAGGAPAPSAQSEEGRGQEASSLRSGPVRLEFDFPDDATSKKPPPLRKRGTAPGLKPPSRRPEMRQEKATMAAGEGPDPPPRGSGSLDGDKLDDPDFNPCGGDREAWPPEHPQSRPAGPAAAEDSSPSQQVLSASADDTPGVQSPAGTTGAASEEGSSGSSGAPAPTSSPSTESVTAPADPAPPAPQGLEPALDLTGEHFRDPTEGVPRGPGHIVLTVGGAAQPFSAGPHLLPLHGQHPRASCTASRLHTVLAACHGPPPTSHICPLLGTGAEVDYLEQFGASSAMICLGLSQALRAVVSGMPLNLLPLPQQFKESALRKQSLYLKFDPLLQDSPRRPVPAAPETSSARGVDTPSSGSPPEAKLVELDFLGTPGVPALGPIPCDLGPGGPLLPVGPIVDVLQYSQRDLDTAVEATQKENEALRSQCAELHTRILEMGKIMDGFEGTVYQAMEEAQKQKELARVEIQKVLKEKDQLTADLHSMEKSFSDLFKRFEKQKEVIEGYRANEESLKQCVEGYIGRIEKEGQRYQALKAHAEEKLQLANEEIAQVRSKAQAEALALQAVLRKEQMRVHSLEKVVEQKTKENDELTRICDDLISKMEKI</sequence>
<feature type="compositionally biased region" description="Polar residues" evidence="8">
    <location>
        <begin position="616"/>
        <end position="630"/>
    </location>
</feature>
<dbReference type="PANTHER" id="PTHR13924">
    <property type="entry name" value="TRANSFORMING ACIDIC COILED-COIL CONTAINING PROTEIN 1/2"/>
    <property type="match status" value="1"/>
</dbReference>
<evidence type="ECO:0000256" key="1">
    <source>
        <dbReference type="ARBA" id="ARBA00004245"/>
    </source>
</evidence>
<dbReference type="AlphaFoldDB" id="A0A8B8U0W8"/>
<keyword evidence="3" id="KW-0963">Cytoplasm</keyword>
<evidence type="ECO:0000256" key="6">
    <source>
        <dbReference type="ARBA" id="ARBA00023212"/>
    </source>
</evidence>
<name>A0A8B8U0W8_CAMFR</name>
<dbReference type="CTD" id="10460"/>
<organism evidence="10 11">
    <name type="scientific">Camelus ferus</name>
    <name type="common">Wild bactrian camel</name>
    <name type="synonym">Camelus bactrianus ferus</name>
    <dbReference type="NCBI Taxonomy" id="419612"/>
    <lineage>
        <taxon>Eukaryota</taxon>
        <taxon>Metazoa</taxon>
        <taxon>Chordata</taxon>
        <taxon>Craniata</taxon>
        <taxon>Vertebrata</taxon>
        <taxon>Euteleostomi</taxon>
        <taxon>Mammalia</taxon>
        <taxon>Eutheria</taxon>
        <taxon>Laurasiatheria</taxon>
        <taxon>Artiodactyla</taxon>
        <taxon>Tylopoda</taxon>
        <taxon>Camelidae</taxon>
        <taxon>Camelus</taxon>
    </lineage>
</organism>
<protein>
    <submittedName>
        <fullName evidence="11">Transforming acidic coiled-coil-containing protein 3 isoform X1</fullName>
    </submittedName>
</protein>
<feature type="coiled-coil region" evidence="7">
    <location>
        <begin position="797"/>
        <end position="870"/>
    </location>
</feature>
<dbReference type="InterPro" id="IPR057663">
    <property type="entry name" value="TACC3_Aurora-A_bind"/>
</dbReference>
<feature type="compositionally biased region" description="Basic and acidic residues" evidence="8">
    <location>
        <begin position="180"/>
        <end position="190"/>
    </location>
</feature>
<evidence type="ECO:0000256" key="2">
    <source>
        <dbReference type="ARBA" id="ARBA00009423"/>
    </source>
</evidence>
<dbReference type="PANTHER" id="PTHR13924:SF4">
    <property type="entry name" value="TRANSFORMING ACIDIC COILED-COIL-CONTAINING PROTEIN 3"/>
    <property type="match status" value="1"/>
</dbReference>
<evidence type="ECO:0000259" key="9">
    <source>
        <dbReference type="Pfam" id="PF05010"/>
    </source>
</evidence>
<evidence type="ECO:0000313" key="10">
    <source>
        <dbReference type="Proteomes" id="UP000694856"/>
    </source>
</evidence>
<accession>A0A8B8U0W8</accession>
<keyword evidence="4" id="KW-0597">Phosphoprotein</keyword>
<dbReference type="InterPro" id="IPR007707">
    <property type="entry name" value="TACC_C"/>
</dbReference>
<feature type="region of interest" description="Disordered" evidence="8">
    <location>
        <begin position="133"/>
        <end position="484"/>
    </location>
</feature>
<dbReference type="KEGG" id="cfr:102523545"/>
<dbReference type="Pfam" id="PF05010">
    <property type="entry name" value="TACC_C"/>
    <property type="match status" value="1"/>
</dbReference>
<dbReference type="RefSeq" id="XP_032348221.1">
    <property type="nucleotide sequence ID" value="XM_032492330.1"/>
</dbReference>
<keyword evidence="6" id="KW-0206">Cytoskeleton</keyword>
<feature type="domain" description="Transforming acidic coiled-coil-containing protein C-terminal" evidence="9">
    <location>
        <begin position="675"/>
        <end position="868"/>
    </location>
</feature>
<keyword evidence="5 7" id="KW-0175">Coiled coil</keyword>
<feature type="compositionally biased region" description="Low complexity" evidence="8">
    <location>
        <begin position="263"/>
        <end position="282"/>
    </location>
</feature>
<evidence type="ECO:0000256" key="3">
    <source>
        <dbReference type="ARBA" id="ARBA00022490"/>
    </source>
</evidence>
<evidence type="ECO:0000256" key="5">
    <source>
        <dbReference type="ARBA" id="ARBA00023054"/>
    </source>
</evidence>
<keyword evidence="10" id="KW-1185">Reference proteome</keyword>
<feature type="compositionally biased region" description="Polar residues" evidence="8">
    <location>
        <begin position="162"/>
        <end position="177"/>
    </location>
</feature>
<dbReference type="GO" id="GO:0005737">
    <property type="term" value="C:cytoplasm"/>
    <property type="evidence" value="ECO:0007669"/>
    <property type="project" value="TreeGrafter"/>
</dbReference>
<comment type="subcellular location">
    <subcellularLocation>
        <location evidence="1">Cytoplasm</location>
        <location evidence="1">Cytoskeleton</location>
    </subcellularLocation>
</comment>
<feature type="compositionally biased region" description="Low complexity" evidence="8">
    <location>
        <begin position="417"/>
        <end position="451"/>
    </location>
</feature>
<comment type="similarity">
    <text evidence="2">Belongs to the TACC family.</text>
</comment>
<dbReference type="FunFam" id="1.20.5.1700:FF:000001">
    <property type="entry name" value="Transforming acidic coiled-coil-containing protein 1 isoform 2"/>
    <property type="match status" value="1"/>
</dbReference>
<evidence type="ECO:0000313" key="11">
    <source>
        <dbReference type="RefSeq" id="XP_032348221.1"/>
    </source>
</evidence>
<reference evidence="11" key="1">
    <citation type="submission" date="2025-08" db="UniProtKB">
        <authorList>
            <consortium name="RefSeq"/>
        </authorList>
    </citation>
    <scope>IDENTIFICATION</scope>
    <source>
        <tissue evidence="11">Ear skin</tissue>
    </source>
</reference>
<dbReference type="Gene3D" id="1.20.5.1700">
    <property type="match status" value="1"/>
</dbReference>
<dbReference type="GO" id="GO:0005856">
    <property type="term" value="C:cytoskeleton"/>
    <property type="evidence" value="ECO:0007669"/>
    <property type="project" value="UniProtKB-SubCell"/>
</dbReference>
<feature type="coiled-coil region" evidence="7">
    <location>
        <begin position="677"/>
        <end position="757"/>
    </location>
</feature>
<evidence type="ECO:0000256" key="4">
    <source>
        <dbReference type="ARBA" id="ARBA00022553"/>
    </source>
</evidence>
<evidence type="ECO:0000256" key="7">
    <source>
        <dbReference type="SAM" id="Coils"/>
    </source>
</evidence>
<dbReference type="GO" id="GO:0007097">
    <property type="term" value="P:nuclear migration"/>
    <property type="evidence" value="ECO:0007669"/>
    <property type="project" value="TreeGrafter"/>
</dbReference>
<feature type="region of interest" description="Disordered" evidence="8">
    <location>
        <begin position="606"/>
        <end position="634"/>
    </location>
</feature>
<dbReference type="InterPro" id="IPR039915">
    <property type="entry name" value="TACC"/>
</dbReference>
<dbReference type="Proteomes" id="UP000694856">
    <property type="component" value="Chromosome 2"/>
</dbReference>
<dbReference type="GeneID" id="102523545"/>
<evidence type="ECO:0000256" key="8">
    <source>
        <dbReference type="SAM" id="MobiDB-lite"/>
    </source>
</evidence>
<dbReference type="Pfam" id="PF25777">
    <property type="entry name" value="Aurora-A_bind_TACC3"/>
    <property type="match status" value="1"/>
</dbReference>
<dbReference type="GO" id="GO:0007052">
    <property type="term" value="P:mitotic spindle organization"/>
    <property type="evidence" value="ECO:0007669"/>
    <property type="project" value="InterPro"/>
</dbReference>
<dbReference type="GO" id="GO:0021987">
    <property type="term" value="P:cerebral cortex development"/>
    <property type="evidence" value="ECO:0007669"/>
    <property type="project" value="TreeGrafter"/>
</dbReference>
<proteinExistence type="inferred from homology"/>
<gene>
    <name evidence="11" type="primary">TACC3</name>
</gene>